<name>A0ABY8EAJ7_9FIRM</name>
<organism evidence="1 2">
    <name type="scientific">Tepidibacter hydrothermalis</name>
    <dbReference type="NCBI Taxonomy" id="3036126"/>
    <lineage>
        <taxon>Bacteria</taxon>
        <taxon>Bacillati</taxon>
        <taxon>Bacillota</taxon>
        <taxon>Clostridia</taxon>
        <taxon>Peptostreptococcales</taxon>
        <taxon>Peptostreptococcaceae</taxon>
        <taxon>Tepidibacter</taxon>
    </lineage>
</organism>
<protein>
    <submittedName>
        <fullName evidence="1">Uncharacterized protein</fullName>
    </submittedName>
</protein>
<evidence type="ECO:0000313" key="2">
    <source>
        <dbReference type="Proteomes" id="UP001222800"/>
    </source>
</evidence>
<proteinExistence type="predicted"/>
<dbReference type="Proteomes" id="UP001222800">
    <property type="component" value="Chromosome"/>
</dbReference>
<gene>
    <name evidence="1" type="ORF">P4S50_16550</name>
</gene>
<evidence type="ECO:0000313" key="1">
    <source>
        <dbReference type="EMBL" id="WFD09966.1"/>
    </source>
</evidence>
<keyword evidence="2" id="KW-1185">Reference proteome</keyword>
<sequence length="105" mass="12227">MDELTNTSTLVMDFLINDKHSRNSDNYLFYLVAKKILGSKGIDVDKIGFKDLFLQLNEYGLPQYETVGRIRRKLQHDHPELSGSKSVSEQRFLNQEAFSEFARRI</sequence>
<accession>A0ABY8EAJ7</accession>
<reference evidence="1 2" key="1">
    <citation type="submission" date="2023-03" db="EMBL/GenBank/DDBJ databases">
        <title>Complete genome sequence of Tepidibacter sp. SWIR-1, isolated from a deep-sea hydrothermal vent.</title>
        <authorList>
            <person name="Li X."/>
        </authorList>
    </citation>
    <scope>NUCLEOTIDE SEQUENCE [LARGE SCALE GENOMIC DNA]</scope>
    <source>
        <strain evidence="1 2">SWIR-1</strain>
    </source>
</reference>
<dbReference type="RefSeq" id="WP_277731944.1">
    <property type="nucleotide sequence ID" value="NZ_CP120733.1"/>
</dbReference>
<dbReference type="EMBL" id="CP120733">
    <property type="protein sequence ID" value="WFD09966.1"/>
    <property type="molecule type" value="Genomic_DNA"/>
</dbReference>